<gene>
    <name evidence="4" type="ORF">QPX42_01280</name>
</gene>
<dbReference type="Proteomes" id="UP001224412">
    <property type="component" value="Unassembled WGS sequence"/>
</dbReference>
<keyword evidence="2" id="KW-1133">Transmembrane helix</keyword>
<evidence type="ECO:0000256" key="2">
    <source>
        <dbReference type="SAM" id="Phobius"/>
    </source>
</evidence>
<organism evidence="4 5">
    <name type="scientific">Corynebacterium pseudodiphtheriticum</name>
    <dbReference type="NCBI Taxonomy" id="37637"/>
    <lineage>
        <taxon>Bacteria</taxon>
        <taxon>Bacillati</taxon>
        <taxon>Actinomycetota</taxon>
        <taxon>Actinomycetes</taxon>
        <taxon>Mycobacteriales</taxon>
        <taxon>Corynebacteriaceae</taxon>
        <taxon>Corynebacterium</taxon>
    </lineage>
</organism>
<comment type="caution">
    <text evidence="4">The sequence shown here is derived from an EMBL/GenBank/DDBJ whole genome shotgun (WGS) entry which is preliminary data.</text>
</comment>
<evidence type="ECO:0000259" key="3">
    <source>
        <dbReference type="Pfam" id="PF10756"/>
    </source>
</evidence>
<feature type="domain" description="Low molecular weight protein antigen 6 PH" evidence="3">
    <location>
        <begin position="57"/>
        <end position="127"/>
    </location>
</feature>
<dbReference type="EMBL" id="JASNVH010000002">
    <property type="protein sequence ID" value="MDK4306191.1"/>
    <property type="molecule type" value="Genomic_DNA"/>
</dbReference>
<proteinExistence type="predicted"/>
<dbReference type="AlphaFoldDB" id="A0AAP4F4K9"/>
<evidence type="ECO:0000313" key="5">
    <source>
        <dbReference type="Proteomes" id="UP001224412"/>
    </source>
</evidence>
<feature type="compositionally biased region" description="Basic residues" evidence="1">
    <location>
        <begin position="188"/>
        <end position="198"/>
    </location>
</feature>
<name>A0AAP4F4K9_9CORY</name>
<keyword evidence="2" id="KW-0472">Membrane</keyword>
<feature type="transmembrane region" description="Helical" evidence="2">
    <location>
        <begin position="20"/>
        <end position="53"/>
    </location>
</feature>
<feature type="region of interest" description="Disordered" evidence="1">
    <location>
        <begin position="168"/>
        <end position="216"/>
    </location>
</feature>
<feature type="compositionally biased region" description="Basic residues" evidence="1">
    <location>
        <begin position="207"/>
        <end position="216"/>
    </location>
</feature>
<evidence type="ECO:0000313" key="4">
    <source>
        <dbReference type="EMBL" id="MDK4306191.1"/>
    </source>
</evidence>
<sequence>MSVAENPAQGTSFRPERTHIIAAVLIIGIAIMGIAWAPLVLGWLLLFPLAFIYWALRAKTTVTATGITITYAFKSDVTIAWEEFQGIGFQRSRVFASTRDGKQFNLPGVTFQSLPALETASQGRIRDVLTEGKEAADEKVVITHRDGQRIMMTRDEFEKYDGVAAQHYESHPASRKQQHQQVHEHKPNHSPRKPHSKSRQQQQHQQQQRRRYQGDS</sequence>
<accession>A0AAP4F4K9</accession>
<evidence type="ECO:0000256" key="1">
    <source>
        <dbReference type="SAM" id="MobiDB-lite"/>
    </source>
</evidence>
<protein>
    <submittedName>
        <fullName evidence="4">PH domain-containing protein</fullName>
    </submittedName>
</protein>
<dbReference type="RefSeq" id="WP_272697679.1">
    <property type="nucleotide sequence ID" value="NZ_JAQPSI010000001.1"/>
</dbReference>
<reference evidence="4" key="1">
    <citation type="submission" date="2023-05" db="EMBL/GenBank/DDBJ databases">
        <title>Metabolic capabilities are highly conserved among human nasal-associated Corynebacterium species in pangenomic analyses.</title>
        <authorList>
            <person name="Tran T.H."/>
            <person name="Roberts A.Q."/>
            <person name="Escapa I.F."/>
            <person name="Gao W."/>
            <person name="Conlan S."/>
            <person name="Kong H."/>
            <person name="Segre J.A."/>
            <person name="Kelly M.S."/>
            <person name="Lemon K.P."/>
        </authorList>
    </citation>
    <scope>NUCLEOTIDE SEQUENCE</scope>
    <source>
        <strain evidence="4">KPL2773</strain>
    </source>
</reference>
<dbReference type="Pfam" id="PF10756">
    <property type="entry name" value="bPH_6"/>
    <property type="match status" value="1"/>
</dbReference>
<dbReference type="InterPro" id="IPR019692">
    <property type="entry name" value="CFP-6_PH"/>
</dbReference>
<keyword evidence="2" id="KW-0812">Transmembrane</keyword>